<evidence type="ECO:0000313" key="2">
    <source>
        <dbReference type="EMBL" id="KZT37558.1"/>
    </source>
</evidence>
<sequence>MSPSIPIEIFHRILCKFLIMPQASQRLLPSTHHLQEDRQVCCYALRDFRNSRLVCRLWNKWLLEDFEFWRHLRVTSMESLALAKEAISRFEGYPFHVRVTAEPDPNAEKMFMEDNGSDSDSEDSESNDSSEEEEPDEDGDSTGNAVSPSDIQNEEATAQAFSAGGSAVAGESAENRASSCRNHSHEIESGTPSGSASQAWIEEAVALFLPVIPFCEGIHLHLPTQLLHSTLEIWSFSGAPKLRHCTLEAIDYDGRNIRDVIRYEDSAQPRAHKPPVPPVKWFFKQSPLLSSVTIMNYYVPTGSPDDLGFDLKQLVDFSLVYDRKDAPLIGPIGADVADNLLLPCISNECRNLTLSMSIDRFAMTSARLRGRPTLEKVAFGPGHFIYHPASHDQTKLPIDVGEDSNLLFRTLVLYFAQVWIHHVKRPSPTETTMLQYLIEEMPNLESLYMDQVKMILETNRLNSALYVPPETMLPRLTTILINGGNITMTEVVALIKRTPNLEKLTVASMISDKIDVVTAALGTIDESNGAVLCPMLRHLQILHSDFADENIDDSDDEDHHARGSRIEDKLQITEEANEDNLGLARMTRDLYVALKLMEIKRFNWATLGCCVQLHVRITHQVMFYERCYEDMM</sequence>
<feature type="compositionally biased region" description="Acidic residues" evidence="1">
    <location>
        <begin position="115"/>
        <end position="140"/>
    </location>
</feature>
<dbReference type="Gene3D" id="3.80.10.10">
    <property type="entry name" value="Ribonuclease Inhibitor"/>
    <property type="match status" value="1"/>
</dbReference>
<proteinExistence type="predicted"/>
<reference evidence="2 3" key="1">
    <citation type="journal article" date="2016" name="Mol. Biol. Evol.">
        <title>Comparative Genomics of Early-Diverging Mushroom-Forming Fungi Provides Insights into the Origins of Lignocellulose Decay Capabilities.</title>
        <authorList>
            <person name="Nagy L.G."/>
            <person name="Riley R."/>
            <person name="Tritt A."/>
            <person name="Adam C."/>
            <person name="Daum C."/>
            <person name="Floudas D."/>
            <person name="Sun H."/>
            <person name="Yadav J.S."/>
            <person name="Pangilinan J."/>
            <person name="Larsson K.H."/>
            <person name="Matsuura K."/>
            <person name="Barry K."/>
            <person name="Labutti K."/>
            <person name="Kuo R."/>
            <person name="Ohm R.A."/>
            <person name="Bhattacharya S.S."/>
            <person name="Shirouzu T."/>
            <person name="Yoshinaga Y."/>
            <person name="Martin F.M."/>
            <person name="Grigoriev I.V."/>
            <person name="Hibbett D.S."/>
        </authorList>
    </citation>
    <scope>NUCLEOTIDE SEQUENCE [LARGE SCALE GENOMIC DNA]</scope>
    <source>
        <strain evidence="2 3">HHB10207 ss-3</strain>
    </source>
</reference>
<dbReference type="InterPro" id="IPR032675">
    <property type="entry name" value="LRR_dom_sf"/>
</dbReference>
<gene>
    <name evidence="2" type="ORF">SISSUDRAFT_836035</name>
</gene>
<feature type="region of interest" description="Disordered" evidence="1">
    <location>
        <begin position="161"/>
        <end position="195"/>
    </location>
</feature>
<feature type="region of interest" description="Disordered" evidence="1">
    <location>
        <begin position="104"/>
        <end position="149"/>
    </location>
</feature>
<evidence type="ECO:0000256" key="1">
    <source>
        <dbReference type="SAM" id="MobiDB-lite"/>
    </source>
</evidence>
<dbReference type="EMBL" id="KV428081">
    <property type="protein sequence ID" value="KZT37558.1"/>
    <property type="molecule type" value="Genomic_DNA"/>
</dbReference>
<keyword evidence="3" id="KW-1185">Reference proteome</keyword>
<evidence type="ECO:0000313" key="3">
    <source>
        <dbReference type="Proteomes" id="UP000076798"/>
    </source>
</evidence>
<feature type="compositionally biased region" description="Low complexity" evidence="1">
    <location>
        <begin position="161"/>
        <end position="172"/>
    </location>
</feature>
<accession>A0A166CKF4</accession>
<organism evidence="2 3">
    <name type="scientific">Sistotremastrum suecicum HHB10207 ss-3</name>
    <dbReference type="NCBI Taxonomy" id="1314776"/>
    <lineage>
        <taxon>Eukaryota</taxon>
        <taxon>Fungi</taxon>
        <taxon>Dikarya</taxon>
        <taxon>Basidiomycota</taxon>
        <taxon>Agaricomycotina</taxon>
        <taxon>Agaricomycetes</taxon>
        <taxon>Sistotremastrales</taxon>
        <taxon>Sistotremastraceae</taxon>
        <taxon>Sistotremastrum</taxon>
    </lineage>
</organism>
<evidence type="ECO:0008006" key="4">
    <source>
        <dbReference type="Google" id="ProtNLM"/>
    </source>
</evidence>
<name>A0A166CKF4_9AGAM</name>
<protein>
    <recommendedName>
        <fullName evidence="4">F-box domain-containing protein</fullName>
    </recommendedName>
</protein>
<dbReference type="Proteomes" id="UP000076798">
    <property type="component" value="Unassembled WGS sequence"/>
</dbReference>
<dbReference type="AlphaFoldDB" id="A0A166CKF4"/>